<accession>A0A9D1F9U2</accession>
<reference evidence="2" key="2">
    <citation type="journal article" date="2021" name="PeerJ">
        <title>Extensive microbial diversity within the chicken gut microbiome revealed by metagenomics and culture.</title>
        <authorList>
            <person name="Gilroy R."/>
            <person name="Ravi A."/>
            <person name="Getino M."/>
            <person name="Pursley I."/>
            <person name="Horton D.L."/>
            <person name="Alikhan N.F."/>
            <person name="Baker D."/>
            <person name="Gharbi K."/>
            <person name="Hall N."/>
            <person name="Watson M."/>
            <person name="Adriaenssens E.M."/>
            <person name="Foster-Nyarko E."/>
            <person name="Jarju S."/>
            <person name="Secka A."/>
            <person name="Antonio M."/>
            <person name="Oren A."/>
            <person name="Chaudhuri R.R."/>
            <person name="La Ragione R."/>
            <person name="Hildebrand F."/>
            <person name="Pallen M.J."/>
        </authorList>
    </citation>
    <scope>NUCLEOTIDE SEQUENCE</scope>
    <source>
        <strain evidence="2">ChiBcec16-1751</strain>
    </source>
</reference>
<proteinExistence type="predicted"/>
<dbReference type="Pfam" id="PF24032">
    <property type="entry name" value="YQBQ"/>
    <property type="match status" value="1"/>
</dbReference>
<comment type="caution">
    <text evidence="2">The sequence shown here is derived from an EMBL/GenBank/DDBJ whole genome shotgun (WGS) entry which is preliminary data.</text>
</comment>
<evidence type="ECO:0000313" key="2">
    <source>
        <dbReference type="EMBL" id="HIS64785.1"/>
    </source>
</evidence>
<evidence type="ECO:0000313" key="3">
    <source>
        <dbReference type="Proteomes" id="UP000886741"/>
    </source>
</evidence>
<sequence>MKLLRTNTKGTQDLTQLVSRSTWAGDIKSCSRSLEVDLVSLPDVELPEATVDLGDHVAFWGDTDQLFDGFVFSVQTATDARTKTIRCYDRGVYLNNNQGYYRFTNTTPEAVVQQLAGEFGLSLGAIASTGHRFSRNFLGQSLYKIMATGYTLAAAATGERYRIAFELDKLTVRKKEQGKYTLVIKGGSNLLSASVTESIENLVNRVRIVDDSYKLVTTQENGGHIQQYGVMQRVIKQSDNSTEEAKALLEDNGPTQKITLECIGDTRSIAGTMVAVQEPYTGLWGKFWVDSDTHTWADGIYTNKLVLNFQNVMDEQEVGNLPE</sequence>
<dbReference type="SUPFAM" id="SSF69279">
    <property type="entry name" value="Phage tail proteins"/>
    <property type="match status" value="1"/>
</dbReference>
<organism evidence="2 3">
    <name type="scientific">Candidatus Avoscillospira avistercoris</name>
    <dbReference type="NCBI Taxonomy" id="2840707"/>
    <lineage>
        <taxon>Bacteria</taxon>
        <taxon>Bacillati</taxon>
        <taxon>Bacillota</taxon>
        <taxon>Clostridia</taxon>
        <taxon>Eubacteriales</taxon>
        <taxon>Oscillospiraceae</taxon>
        <taxon>Oscillospiraceae incertae sedis</taxon>
        <taxon>Candidatus Avoscillospira</taxon>
    </lineage>
</organism>
<name>A0A9D1F9U2_9FIRM</name>
<evidence type="ECO:0000259" key="1">
    <source>
        <dbReference type="Pfam" id="PF24032"/>
    </source>
</evidence>
<dbReference type="AlphaFoldDB" id="A0A9D1F9U2"/>
<feature type="domain" description="YqbQ/XkdQ" evidence="1">
    <location>
        <begin position="22"/>
        <end position="307"/>
    </location>
</feature>
<dbReference type="EMBL" id="DVJJ01000080">
    <property type="protein sequence ID" value="HIS64785.1"/>
    <property type="molecule type" value="Genomic_DNA"/>
</dbReference>
<gene>
    <name evidence="2" type="ORF">IAA83_05370</name>
</gene>
<protein>
    <recommendedName>
        <fullName evidence="1">YqbQ/XkdQ domain-containing protein</fullName>
    </recommendedName>
</protein>
<dbReference type="Proteomes" id="UP000886741">
    <property type="component" value="Unassembled WGS sequence"/>
</dbReference>
<reference evidence="2" key="1">
    <citation type="submission" date="2020-10" db="EMBL/GenBank/DDBJ databases">
        <authorList>
            <person name="Gilroy R."/>
        </authorList>
    </citation>
    <scope>NUCLEOTIDE SEQUENCE</scope>
    <source>
        <strain evidence="2">ChiBcec16-1751</strain>
    </source>
</reference>
<dbReference type="InterPro" id="IPR056937">
    <property type="entry name" value="YqbQ/XkdQ"/>
</dbReference>